<reference evidence="1 2" key="1">
    <citation type="submission" date="2023-05" db="EMBL/GenBank/DDBJ databases">
        <title>Flavobacterium sedimenti sp. nov., isolated from the sediment.</title>
        <authorList>
            <person name="Wu N."/>
        </authorList>
    </citation>
    <scope>NUCLEOTIDE SEQUENCE [LARGE SCALE GENOMIC DNA]</scope>
    <source>
        <strain evidence="1 2">YZ-48</strain>
    </source>
</reference>
<evidence type="ECO:0000313" key="2">
    <source>
        <dbReference type="Proteomes" id="UP001230035"/>
    </source>
</evidence>
<comment type="caution">
    <text evidence="1">The sequence shown here is derived from an EMBL/GenBank/DDBJ whole genome shotgun (WGS) entry which is preliminary data.</text>
</comment>
<gene>
    <name evidence="1" type="ORF">QHT84_08855</name>
</gene>
<dbReference type="RefSeq" id="WP_283239197.1">
    <property type="nucleotide sequence ID" value="NZ_JASGBP010000004.1"/>
</dbReference>
<organism evidence="1 2">
    <name type="scientific">Flavobacterium sedimenticola</name>
    <dbReference type="NCBI Taxonomy" id="3043286"/>
    <lineage>
        <taxon>Bacteria</taxon>
        <taxon>Pseudomonadati</taxon>
        <taxon>Bacteroidota</taxon>
        <taxon>Flavobacteriia</taxon>
        <taxon>Flavobacteriales</taxon>
        <taxon>Flavobacteriaceae</taxon>
        <taxon>Flavobacterium</taxon>
    </lineage>
</organism>
<sequence length="81" mass="9638">MGLILYLSGKIKAERIQFRSKLKPLEDFIVQLEQENVSRSHQIRLSEELKLQLKEVNTALRKNIFDLNYQLFQDSCSKKER</sequence>
<keyword evidence="2" id="KW-1185">Reference proteome</keyword>
<dbReference type="EMBL" id="JASGBP010000004">
    <property type="protein sequence ID" value="MDI9257521.1"/>
    <property type="molecule type" value="Genomic_DNA"/>
</dbReference>
<name>A0ABT6XR38_9FLAO</name>
<protein>
    <submittedName>
        <fullName evidence="1">Uncharacterized protein</fullName>
    </submittedName>
</protein>
<accession>A0ABT6XR38</accession>
<proteinExistence type="predicted"/>
<dbReference type="Proteomes" id="UP001230035">
    <property type="component" value="Unassembled WGS sequence"/>
</dbReference>
<evidence type="ECO:0000313" key="1">
    <source>
        <dbReference type="EMBL" id="MDI9257521.1"/>
    </source>
</evidence>